<accession>A0A974AGE9</accession>
<dbReference type="Pfam" id="PF16198">
    <property type="entry name" value="TruB_C_2"/>
    <property type="match status" value="1"/>
</dbReference>
<comment type="caution">
    <text evidence="10">The sequence shown here is derived from an EMBL/GenBank/DDBJ whole genome shotgun (WGS) entry which is preliminary data.</text>
</comment>
<feature type="region of interest" description="Disordered" evidence="6">
    <location>
        <begin position="1"/>
        <end position="58"/>
    </location>
</feature>
<dbReference type="InterPro" id="IPR015240">
    <property type="entry name" value="tRNA_sdUridine_synth_fam1_C"/>
</dbReference>
<dbReference type="GO" id="GO:0160148">
    <property type="term" value="F:tRNA pseudouridine(55) synthase activity"/>
    <property type="evidence" value="ECO:0007669"/>
    <property type="project" value="UniProtKB-EC"/>
</dbReference>
<evidence type="ECO:0000259" key="8">
    <source>
        <dbReference type="Pfam" id="PF09157"/>
    </source>
</evidence>
<dbReference type="PANTHER" id="PTHR13767">
    <property type="entry name" value="TRNA-PSEUDOURIDINE SYNTHASE"/>
    <property type="match status" value="1"/>
</dbReference>
<comment type="similarity">
    <text evidence="2 5">Belongs to the pseudouridine synthase TruB family. Type 1 subfamily.</text>
</comment>
<evidence type="ECO:0000256" key="6">
    <source>
        <dbReference type="SAM" id="MobiDB-lite"/>
    </source>
</evidence>
<reference evidence="10" key="1">
    <citation type="submission" date="2020-06" db="EMBL/GenBank/DDBJ databases">
        <title>Whole Genome Sequence of Bradyrhizobium sp. Strain 66S1MB.</title>
        <authorList>
            <person name="Bromfield E."/>
            <person name="Cloutier S."/>
        </authorList>
    </citation>
    <scope>NUCLEOTIDE SEQUENCE</scope>
    <source>
        <strain evidence="10">66S1MB</strain>
    </source>
</reference>
<feature type="domain" description="tRNA pseudouridylate synthase B C-terminal" evidence="9">
    <location>
        <begin position="229"/>
        <end position="292"/>
    </location>
</feature>
<comment type="function">
    <text evidence="5">Responsible for synthesis of pseudouridine from uracil-55 in the psi GC loop of transfer RNAs.</text>
</comment>
<evidence type="ECO:0000313" key="10">
    <source>
        <dbReference type="EMBL" id="NVL11819.1"/>
    </source>
</evidence>
<dbReference type="PANTHER" id="PTHR13767:SF2">
    <property type="entry name" value="PSEUDOURIDYLATE SYNTHASE TRUB1"/>
    <property type="match status" value="1"/>
</dbReference>
<comment type="catalytic activity">
    <reaction evidence="1 5">
        <text>uridine(55) in tRNA = pseudouridine(55) in tRNA</text>
        <dbReference type="Rhea" id="RHEA:42532"/>
        <dbReference type="Rhea" id="RHEA-COMP:10101"/>
        <dbReference type="Rhea" id="RHEA-COMP:10102"/>
        <dbReference type="ChEBI" id="CHEBI:65314"/>
        <dbReference type="ChEBI" id="CHEBI:65315"/>
        <dbReference type="EC" id="5.4.99.25"/>
    </reaction>
</comment>
<feature type="active site" description="Nucleophile" evidence="5">
    <location>
        <position position="95"/>
    </location>
</feature>
<dbReference type="AlphaFoldDB" id="A0A974AGE9"/>
<dbReference type="Gene3D" id="3.30.2350.10">
    <property type="entry name" value="Pseudouridine synthase"/>
    <property type="match status" value="1"/>
</dbReference>
<evidence type="ECO:0000256" key="1">
    <source>
        <dbReference type="ARBA" id="ARBA00000385"/>
    </source>
</evidence>
<feature type="region of interest" description="Disordered" evidence="6">
    <location>
        <begin position="130"/>
        <end position="152"/>
    </location>
</feature>
<dbReference type="EC" id="5.4.99.25" evidence="5"/>
<feature type="compositionally biased region" description="Basic and acidic residues" evidence="6">
    <location>
        <begin position="11"/>
        <end position="42"/>
    </location>
</feature>
<dbReference type="RefSeq" id="WP_176534671.1">
    <property type="nucleotide sequence ID" value="NZ_CP088022.1"/>
</dbReference>
<dbReference type="HAMAP" id="MF_01080">
    <property type="entry name" value="TruB_bact"/>
    <property type="match status" value="1"/>
</dbReference>
<protein>
    <recommendedName>
        <fullName evidence="5">tRNA pseudouridine synthase B</fullName>
        <ecNumber evidence="5">5.4.99.25</ecNumber>
    </recommendedName>
    <alternativeName>
        <fullName evidence="5">tRNA pseudouridine(55) synthase</fullName>
        <shortName evidence="5">Psi55 synthase</shortName>
    </alternativeName>
    <alternativeName>
        <fullName evidence="5">tRNA pseudouridylate synthase</fullName>
    </alternativeName>
    <alternativeName>
        <fullName evidence="5">tRNA-uridine isomerase</fullName>
    </alternativeName>
</protein>
<dbReference type="GO" id="GO:0003723">
    <property type="term" value="F:RNA binding"/>
    <property type="evidence" value="ECO:0007669"/>
    <property type="project" value="InterPro"/>
</dbReference>
<dbReference type="InterPro" id="IPR020103">
    <property type="entry name" value="PsdUridine_synth_cat_dom_sf"/>
</dbReference>
<evidence type="ECO:0000256" key="5">
    <source>
        <dbReference type="HAMAP-Rule" id="MF_01080"/>
    </source>
</evidence>
<dbReference type="InterPro" id="IPR014780">
    <property type="entry name" value="tRNA_psdUridine_synth_TruB"/>
</dbReference>
<keyword evidence="3 5" id="KW-0819">tRNA processing</keyword>
<dbReference type="Pfam" id="PF09157">
    <property type="entry name" value="TruB-C_2"/>
    <property type="match status" value="1"/>
</dbReference>
<dbReference type="Pfam" id="PF01509">
    <property type="entry name" value="TruB_N"/>
    <property type="match status" value="1"/>
</dbReference>
<sequence length="369" mass="40244">MTVMTTNSVIDAKDADARDAERDAFAGPRTDDARRTNNDPRQKQGKQNQQPRRDKRDVHGWVVLDKPIGMTSTQAVAVLKRLFQAKRAGHAGTLDPLASGGLPIALGEATKTVPFVMGGRKRYRFTVSWGEERDTDDTEGRPVRTSESRPTADSIRQLLPRFTGVIEQVPPQYSAIKVQGERAYDLARDGETVELKPRPVEIHELTLVEHRDNGQSVFEAECGKGTYVRALARDMGRILGCFGHICALRRTLVGPFTERDMIPLEQLEALCNRAASGEGSLADALLPVETALDDIPALAVTRADAARLHRGQAVLLRGRDAPNTSGTVYVTVAGRLLALAEIGNGELIPKRVFNLNGLTAGPARNNESN</sequence>
<evidence type="ECO:0000259" key="9">
    <source>
        <dbReference type="Pfam" id="PF16198"/>
    </source>
</evidence>
<feature type="domain" description="Pseudouridine synthase II N-terminal" evidence="7">
    <location>
        <begin position="80"/>
        <end position="228"/>
    </location>
</feature>
<dbReference type="SUPFAM" id="SSF55120">
    <property type="entry name" value="Pseudouridine synthase"/>
    <property type="match status" value="1"/>
</dbReference>
<dbReference type="GO" id="GO:1990481">
    <property type="term" value="P:mRNA pseudouridine synthesis"/>
    <property type="evidence" value="ECO:0007669"/>
    <property type="project" value="TreeGrafter"/>
</dbReference>
<proteinExistence type="inferred from homology"/>
<evidence type="ECO:0000256" key="3">
    <source>
        <dbReference type="ARBA" id="ARBA00022694"/>
    </source>
</evidence>
<dbReference type="EMBL" id="JABWSX010000001">
    <property type="protein sequence ID" value="NVL11819.1"/>
    <property type="molecule type" value="Genomic_DNA"/>
</dbReference>
<feature type="compositionally biased region" description="Basic and acidic residues" evidence="6">
    <location>
        <begin position="138"/>
        <end position="147"/>
    </location>
</feature>
<gene>
    <name evidence="5 10" type="primary">truB</name>
    <name evidence="10" type="ORF">HU230_40460</name>
</gene>
<dbReference type="GO" id="GO:0031119">
    <property type="term" value="P:tRNA pseudouridine synthesis"/>
    <property type="evidence" value="ECO:0007669"/>
    <property type="project" value="UniProtKB-UniRule"/>
</dbReference>
<dbReference type="NCBIfam" id="TIGR00431">
    <property type="entry name" value="TruB"/>
    <property type="match status" value="1"/>
</dbReference>
<dbReference type="CDD" id="cd02573">
    <property type="entry name" value="PseudoU_synth_EcTruB"/>
    <property type="match status" value="1"/>
</dbReference>
<organism evidence="10">
    <name type="scientific">Bradyrhizobium quebecense</name>
    <dbReference type="NCBI Taxonomy" id="2748629"/>
    <lineage>
        <taxon>Bacteria</taxon>
        <taxon>Pseudomonadati</taxon>
        <taxon>Pseudomonadota</taxon>
        <taxon>Alphaproteobacteria</taxon>
        <taxon>Hyphomicrobiales</taxon>
        <taxon>Nitrobacteraceae</taxon>
        <taxon>Bradyrhizobium</taxon>
    </lineage>
</organism>
<dbReference type="InterPro" id="IPR032819">
    <property type="entry name" value="TruB_C"/>
</dbReference>
<evidence type="ECO:0000259" key="7">
    <source>
        <dbReference type="Pfam" id="PF01509"/>
    </source>
</evidence>
<evidence type="ECO:0000256" key="4">
    <source>
        <dbReference type="ARBA" id="ARBA00023235"/>
    </source>
</evidence>
<dbReference type="InterPro" id="IPR002501">
    <property type="entry name" value="PsdUridine_synth_N"/>
</dbReference>
<feature type="domain" description="tRNA pseudouridine synthase II TruB subfamily 1 C-terminal" evidence="8">
    <location>
        <begin position="296"/>
        <end position="353"/>
    </location>
</feature>
<name>A0A974AGE9_9BRAD</name>
<evidence type="ECO:0000256" key="2">
    <source>
        <dbReference type="ARBA" id="ARBA00005642"/>
    </source>
</evidence>
<keyword evidence="4 5" id="KW-0413">Isomerase</keyword>